<proteinExistence type="predicted"/>
<feature type="compositionally biased region" description="Basic and acidic residues" evidence="1">
    <location>
        <begin position="347"/>
        <end position="357"/>
    </location>
</feature>
<feature type="compositionally biased region" description="Polar residues" evidence="1">
    <location>
        <begin position="332"/>
        <end position="346"/>
    </location>
</feature>
<feature type="compositionally biased region" description="Low complexity" evidence="1">
    <location>
        <begin position="359"/>
        <end position="377"/>
    </location>
</feature>
<feature type="region of interest" description="Disordered" evidence="1">
    <location>
        <begin position="1"/>
        <end position="135"/>
    </location>
</feature>
<feature type="compositionally biased region" description="Polar residues" evidence="1">
    <location>
        <begin position="116"/>
        <end position="131"/>
    </location>
</feature>
<dbReference type="AlphaFoldDB" id="A0A6G1JKP6"/>
<feature type="compositionally biased region" description="Acidic residues" evidence="1">
    <location>
        <begin position="458"/>
        <end position="471"/>
    </location>
</feature>
<gene>
    <name evidence="2" type="ORF">K458DRAFT_426174</name>
</gene>
<name>A0A6G1JKP6_9PLEO</name>
<evidence type="ECO:0000256" key="1">
    <source>
        <dbReference type="SAM" id="MobiDB-lite"/>
    </source>
</evidence>
<feature type="region of interest" description="Disordered" evidence="1">
    <location>
        <begin position="221"/>
        <end position="471"/>
    </location>
</feature>
<evidence type="ECO:0000313" key="2">
    <source>
        <dbReference type="EMBL" id="KAF2690723.1"/>
    </source>
</evidence>
<feature type="compositionally biased region" description="Basic and acidic residues" evidence="1">
    <location>
        <begin position="228"/>
        <end position="253"/>
    </location>
</feature>
<feature type="compositionally biased region" description="Low complexity" evidence="1">
    <location>
        <begin position="79"/>
        <end position="115"/>
    </location>
</feature>
<sequence>MAHRSRLHNSGYDHHYDANPNTFSNPSRRQEAPFTGRSGPTRSSSRPTNDSIRPSVRFAEPIKSDNDRHLSASRHRSSTKSAQSSHSTPHQPTSSRSSTSSYISRSRTSRSDYITPSTSNSHFNRTNYSSRPSHDYHDSLYEKSNYRMIKDGGWSSKKEFMECHGLSIHNHEDFDEARELLNEYRRLDAQYDSPKGHTRSSRGQLEYYECDEDCINNAGDDGWIGSSRNDESENDGFRRDGSGRDAGYEDHGSRTSYRGTWDDTISPRSDEDAINDNNSEDEHYRHKNIYLHDTSYNTYPSGDHDSRRNHNAYPFSPGHRDSAYTRRDDGFATSSYNNRPEPSSPSRARECTYDRYGDSYPNNPSTSFTSSPSSLSLQNRQYTYDTHSDTANDDSINTYSDDGLINSDFVSDDASDTSSYDDTGCNEADSRNSGSHYCGRDDTSGHGSGDEQSVGRWDDDDVYDDSDEDDF</sequence>
<dbReference type="EMBL" id="MU005570">
    <property type="protein sequence ID" value="KAF2690723.1"/>
    <property type="molecule type" value="Genomic_DNA"/>
</dbReference>
<feature type="compositionally biased region" description="Basic and acidic residues" evidence="1">
    <location>
        <begin position="318"/>
        <end position="330"/>
    </location>
</feature>
<feature type="compositionally biased region" description="Basic and acidic residues" evidence="1">
    <location>
        <begin position="60"/>
        <end position="70"/>
    </location>
</feature>
<feature type="compositionally biased region" description="Low complexity" evidence="1">
    <location>
        <begin position="35"/>
        <end position="48"/>
    </location>
</feature>
<dbReference type="Proteomes" id="UP000799291">
    <property type="component" value="Unassembled WGS sequence"/>
</dbReference>
<evidence type="ECO:0000313" key="3">
    <source>
        <dbReference type="Proteomes" id="UP000799291"/>
    </source>
</evidence>
<reference evidence="2" key="1">
    <citation type="journal article" date="2020" name="Stud. Mycol.">
        <title>101 Dothideomycetes genomes: a test case for predicting lifestyles and emergence of pathogens.</title>
        <authorList>
            <person name="Haridas S."/>
            <person name="Albert R."/>
            <person name="Binder M."/>
            <person name="Bloem J."/>
            <person name="Labutti K."/>
            <person name="Salamov A."/>
            <person name="Andreopoulos B."/>
            <person name="Baker S."/>
            <person name="Barry K."/>
            <person name="Bills G."/>
            <person name="Bluhm B."/>
            <person name="Cannon C."/>
            <person name="Castanera R."/>
            <person name="Culley D."/>
            <person name="Daum C."/>
            <person name="Ezra D."/>
            <person name="Gonzalez J."/>
            <person name="Henrissat B."/>
            <person name="Kuo A."/>
            <person name="Liang C."/>
            <person name="Lipzen A."/>
            <person name="Lutzoni F."/>
            <person name="Magnuson J."/>
            <person name="Mondo S."/>
            <person name="Nolan M."/>
            <person name="Ohm R."/>
            <person name="Pangilinan J."/>
            <person name="Park H.-J."/>
            <person name="Ramirez L."/>
            <person name="Alfaro M."/>
            <person name="Sun H."/>
            <person name="Tritt A."/>
            <person name="Yoshinaga Y."/>
            <person name="Zwiers L.-H."/>
            <person name="Turgeon B."/>
            <person name="Goodwin S."/>
            <person name="Spatafora J."/>
            <person name="Crous P."/>
            <person name="Grigoriev I."/>
        </authorList>
    </citation>
    <scope>NUCLEOTIDE SEQUENCE</scope>
    <source>
        <strain evidence="2">CBS 122367</strain>
    </source>
</reference>
<accession>A0A6G1JKP6</accession>
<organism evidence="2 3">
    <name type="scientific">Lentithecium fluviatile CBS 122367</name>
    <dbReference type="NCBI Taxonomy" id="1168545"/>
    <lineage>
        <taxon>Eukaryota</taxon>
        <taxon>Fungi</taxon>
        <taxon>Dikarya</taxon>
        <taxon>Ascomycota</taxon>
        <taxon>Pezizomycotina</taxon>
        <taxon>Dothideomycetes</taxon>
        <taxon>Pleosporomycetidae</taxon>
        <taxon>Pleosporales</taxon>
        <taxon>Massarineae</taxon>
        <taxon>Lentitheciaceae</taxon>
        <taxon>Lentithecium</taxon>
    </lineage>
</organism>
<dbReference type="OrthoDB" id="4232400at2759"/>
<keyword evidence="3" id="KW-1185">Reference proteome</keyword>
<protein>
    <submittedName>
        <fullName evidence="2">Uncharacterized protein</fullName>
    </submittedName>
</protein>